<sequence>MNCSNLSLKFLVIIVCSYRTST</sequence>
<protein>
    <submittedName>
        <fullName evidence="1">Uncharacterized protein</fullName>
    </submittedName>
</protein>
<name>A0A0A9FRF4_ARUDO</name>
<accession>A0A0A9FRF4</accession>
<evidence type="ECO:0000313" key="1">
    <source>
        <dbReference type="EMBL" id="JAE12901.1"/>
    </source>
</evidence>
<dbReference type="AlphaFoldDB" id="A0A0A9FRF4"/>
<dbReference type="EMBL" id="GBRH01184995">
    <property type="protein sequence ID" value="JAE12901.1"/>
    <property type="molecule type" value="Transcribed_RNA"/>
</dbReference>
<reference evidence="1" key="1">
    <citation type="submission" date="2014-09" db="EMBL/GenBank/DDBJ databases">
        <authorList>
            <person name="Magalhaes I.L.F."/>
            <person name="Oliveira U."/>
            <person name="Santos F.R."/>
            <person name="Vidigal T.H.D.A."/>
            <person name="Brescovit A.D."/>
            <person name="Santos A.J."/>
        </authorList>
    </citation>
    <scope>NUCLEOTIDE SEQUENCE</scope>
    <source>
        <tissue evidence="1">Shoot tissue taken approximately 20 cm above the soil surface</tissue>
    </source>
</reference>
<reference evidence="1" key="2">
    <citation type="journal article" date="2015" name="Data Brief">
        <title>Shoot transcriptome of the giant reed, Arundo donax.</title>
        <authorList>
            <person name="Barrero R.A."/>
            <person name="Guerrero F.D."/>
            <person name="Moolhuijzen P."/>
            <person name="Goolsby J.A."/>
            <person name="Tidwell J."/>
            <person name="Bellgard S.E."/>
            <person name="Bellgard M.I."/>
        </authorList>
    </citation>
    <scope>NUCLEOTIDE SEQUENCE</scope>
    <source>
        <tissue evidence="1">Shoot tissue taken approximately 20 cm above the soil surface</tissue>
    </source>
</reference>
<organism evidence="1">
    <name type="scientific">Arundo donax</name>
    <name type="common">Giant reed</name>
    <name type="synonym">Donax arundinaceus</name>
    <dbReference type="NCBI Taxonomy" id="35708"/>
    <lineage>
        <taxon>Eukaryota</taxon>
        <taxon>Viridiplantae</taxon>
        <taxon>Streptophyta</taxon>
        <taxon>Embryophyta</taxon>
        <taxon>Tracheophyta</taxon>
        <taxon>Spermatophyta</taxon>
        <taxon>Magnoliopsida</taxon>
        <taxon>Liliopsida</taxon>
        <taxon>Poales</taxon>
        <taxon>Poaceae</taxon>
        <taxon>PACMAD clade</taxon>
        <taxon>Arundinoideae</taxon>
        <taxon>Arundineae</taxon>
        <taxon>Arundo</taxon>
    </lineage>
</organism>
<proteinExistence type="predicted"/>